<dbReference type="SUPFAM" id="SSF55186">
    <property type="entry name" value="ThrRS/AlaRS common domain"/>
    <property type="match status" value="1"/>
</dbReference>
<dbReference type="InterPro" id="IPR045864">
    <property type="entry name" value="aa-tRNA-synth_II/BPL/LPL"/>
</dbReference>
<dbReference type="InterPro" id="IPR002314">
    <property type="entry name" value="aa-tRNA-synt_IIb"/>
</dbReference>
<reference evidence="16" key="1">
    <citation type="submission" date="2021-01" db="EMBL/GenBank/DDBJ databases">
        <authorList>
            <person name="Corre E."/>
            <person name="Pelletier E."/>
            <person name="Niang G."/>
            <person name="Scheremetjew M."/>
            <person name="Finn R."/>
            <person name="Kale V."/>
            <person name="Holt S."/>
            <person name="Cochrane G."/>
            <person name="Meng A."/>
            <person name="Brown T."/>
            <person name="Cohen L."/>
        </authorList>
    </citation>
    <scope>NUCLEOTIDE SEQUENCE</scope>
    <source>
        <strain evidence="16">CCMP1510</strain>
    </source>
</reference>
<dbReference type="InterPro" id="IPR012675">
    <property type="entry name" value="Beta-grasp_dom_sf"/>
</dbReference>
<dbReference type="Gene3D" id="3.30.930.10">
    <property type="entry name" value="Bira Bifunctional Protein, Domain 2"/>
    <property type="match status" value="1"/>
</dbReference>
<dbReference type="CDD" id="cd01667">
    <property type="entry name" value="TGS_ThrRS"/>
    <property type="match status" value="1"/>
</dbReference>
<dbReference type="HAMAP" id="MF_00184">
    <property type="entry name" value="Thr_tRNA_synth"/>
    <property type="match status" value="1"/>
</dbReference>
<evidence type="ECO:0000256" key="5">
    <source>
        <dbReference type="ARBA" id="ARBA00022598"/>
    </source>
</evidence>
<dbReference type="InterPro" id="IPR006195">
    <property type="entry name" value="aa-tRNA-synth_II"/>
</dbReference>
<evidence type="ECO:0000256" key="13">
    <source>
        <dbReference type="SAM" id="MobiDB-lite"/>
    </source>
</evidence>
<dbReference type="PROSITE" id="PS50862">
    <property type="entry name" value="AA_TRNA_LIGASE_II"/>
    <property type="match status" value="1"/>
</dbReference>
<dbReference type="CDD" id="cd00860">
    <property type="entry name" value="ThrRS_anticodon"/>
    <property type="match status" value="1"/>
</dbReference>
<dbReference type="PANTHER" id="PTHR11451:SF46">
    <property type="entry name" value="THREONINE--TRNA LIGASE"/>
    <property type="match status" value="1"/>
</dbReference>
<evidence type="ECO:0000259" key="15">
    <source>
        <dbReference type="PROSITE" id="PS51880"/>
    </source>
</evidence>
<keyword evidence="4" id="KW-0963">Cytoplasm</keyword>
<evidence type="ECO:0000256" key="1">
    <source>
        <dbReference type="ARBA" id="ARBA00004496"/>
    </source>
</evidence>
<dbReference type="InterPro" id="IPR004095">
    <property type="entry name" value="TGS"/>
</dbReference>
<evidence type="ECO:0000256" key="6">
    <source>
        <dbReference type="ARBA" id="ARBA00022741"/>
    </source>
</evidence>
<dbReference type="InterPro" id="IPR036621">
    <property type="entry name" value="Anticodon-bd_dom_sf"/>
</dbReference>
<dbReference type="SMART" id="SM00863">
    <property type="entry name" value="tRNA_SAD"/>
    <property type="match status" value="1"/>
</dbReference>
<evidence type="ECO:0000256" key="12">
    <source>
        <dbReference type="ARBA" id="ARBA00072369"/>
    </source>
</evidence>
<dbReference type="PRINTS" id="PR01047">
    <property type="entry name" value="TRNASYNTHTHR"/>
</dbReference>
<evidence type="ECO:0000256" key="10">
    <source>
        <dbReference type="ARBA" id="ARBA00031900"/>
    </source>
</evidence>
<dbReference type="SUPFAM" id="SSF52954">
    <property type="entry name" value="Class II aaRS ABD-related"/>
    <property type="match status" value="1"/>
</dbReference>
<protein>
    <recommendedName>
        <fullName evidence="12">Probable threonine--tRNA ligase, cytoplasmic</fullName>
        <ecNumber evidence="3">6.1.1.3</ecNumber>
    </recommendedName>
    <alternativeName>
        <fullName evidence="10">Threonyl-tRNA synthetase</fullName>
    </alternativeName>
</protein>
<evidence type="ECO:0000256" key="3">
    <source>
        <dbReference type="ARBA" id="ARBA00013163"/>
    </source>
</evidence>
<dbReference type="EC" id="6.1.1.3" evidence="3"/>
<dbReference type="GO" id="GO:0004829">
    <property type="term" value="F:threonine-tRNA ligase activity"/>
    <property type="evidence" value="ECO:0007669"/>
    <property type="project" value="UniProtKB-EC"/>
</dbReference>
<organism evidence="16">
    <name type="scientific">Aureoumbra lagunensis</name>
    <dbReference type="NCBI Taxonomy" id="44058"/>
    <lineage>
        <taxon>Eukaryota</taxon>
        <taxon>Sar</taxon>
        <taxon>Stramenopiles</taxon>
        <taxon>Ochrophyta</taxon>
        <taxon>Pelagophyceae</taxon>
        <taxon>Pelagomonadales</taxon>
        <taxon>Aureoumbra</taxon>
    </lineage>
</organism>
<comment type="catalytic activity">
    <reaction evidence="11">
        <text>tRNA(Thr) + L-threonine + ATP = L-threonyl-tRNA(Thr) + AMP + diphosphate + H(+)</text>
        <dbReference type="Rhea" id="RHEA:24624"/>
        <dbReference type="Rhea" id="RHEA-COMP:9670"/>
        <dbReference type="Rhea" id="RHEA-COMP:9704"/>
        <dbReference type="ChEBI" id="CHEBI:15378"/>
        <dbReference type="ChEBI" id="CHEBI:30616"/>
        <dbReference type="ChEBI" id="CHEBI:33019"/>
        <dbReference type="ChEBI" id="CHEBI:57926"/>
        <dbReference type="ChEBI" id="CHEBI:78442"/>
        <dbReference type="ChEBI" id="CHEBI:78534"/>
        <dbReference type="ChEBI" id="CHEBI:456215"/>
        <dbReference type="EC" id="6.1.1.3"/>
    </reaction>
</comment>
<dbReference type="FunFam" id="3.30.930.10:FF:000019">
    <property type="entry name" value="Threonine--tRNA ligase"/>
    <property type="match status" value="1"/>
</dbReference>
<dbReference type="Pfam" id="PF07973">
    <property type="entry name" value="tRNA_SAD"/>
    <property type="match status" value="1"/>
</dbReference>
<dbReference type="GO" id="GO:0005739">
    <property type="term" value="C:mitochondrion"/>
    <property type="evidence" value="ECO:0007669"/>
    <property type="project" value="TreeGrafter"/>
</dbReference>
<dbReference type="AlphaFoldDB" id="A0A7S3K0Q6"/>
<dbReference type="InterPro" id="IPR047246">
    <property type="entry name" value="ThrRS_anticodon"/>
</dbReference>
<evidence type="ECO:0000256" key="9">
    <source>
        <dbReference type="ARBA" id="ARBA00023146"/>
    </source>
</evidence>
<keyword evidence="9" id="KW-0030">Aminoacyl-tRNA synthetase</keyword>
<evidence type="ECO:0000256" key="2">
    <source>
        <dbReference type="ARBA" id="ARBA00008226"/>
    </source>
</evidence>
<dbReference type="EMBL" id="HBIJ01014519">
    <property type="protein sequence ID" value="CAE0368956.1"/>
    <property type="molecule type" value="Transcribed_RNA"/>
</dbReference>
<keyword evidence="5" id="KW-0436">Ligase</keyword>
<dbReference type="PROSITE" id="PS51880">
    <property type="entry name" value="TGS"/>
    <property type="match status" value="1"/>
</dbReference>
<dbReference type="SUPFAM" id="SSF55681">
    <property type="entry name" value="Class II aaRS and biotin synthetases"/>
    <property type="match status" value="1"/>
</dbReference>
<evidence type="ECO:0000256" key="8">
    <source>
        <dbReference type="ARBA" id="ARBA00022917"/>
    </source>
</evidence>
<feature type="domain" description="TGS" evidence="15">
    <location>
        <begin position="92"/>
        <end position="183"/>
    </location>
</feature>
<dbReference type="InterPro" id="IPR012676">
    <property type="entry name" value="TGS-like"/>
</dbReference>
<evidence type="ECO:0000259" key="14">
    <source>
        <dbReference type="PROSITE" id="PS50862"/>
    </source>
</evidence>
<dbReference type="InterPro" id="IPR018163">
    <property type="entry name" value="Thr/Ala-tRNA-synth_IIc_edit"/>
</dbReference>
<dbReference type="Gene3D" id="3.40.50.800">
    <property type="entry name" value="Anticodon-binding domain"/>
    <property type="match status" value="1"/>
</dbReference>
<dbReference type="InterPro" id="IPR012947">
    <property type="entry name" value="tRNA_SAD"/>
</dbReference>
<gene>
    <name evidence="16" type="ORF">ALAG00032_LOCUS9719</name>
</gene>
<dbReference type="PANTHER" id="PTHR11451">
    <property type="entry name" value="THREONINE-TRNA LIGASE"/>
    <property type="match status" value="1"/>
</dbReference>
<dbReference type="Pfam" id="PF00587">
    <property type="entry name" value="tRNA-synt_2b"/>
    <property type="match status" value="1"/>
</dbReference>
<comment type="similarity">
    <text evidence="2">Belongs to the class-II aminoacyl-tRNA synthetase family.</text>
</comment>
<feature type="domain" description="Aminoacyl-transfer RNA synthetases class-II family profile" evidence="14">
    <location>
        <begin position="391"/>
        <end position="676"/>
    </location>
</feature>
<evidence type="ECO:0000256" key="11">
    <source>
        <dbReference type="ARBA" id="ARBA00049515"/>
    </source>
</evidence>
<dbReference type="Gene3D" id="3.30.980.10">
    <property type="entry name" value="Threonyl-trna Synthetase, Chain A, domain 2"/>
    <property type="match status" value="1"/>
</dbReference>
<evidence type="ECO:0000313" key="16">
    <source>
        <dbReference type="EMBL" id="CAE0368956.1"/>
    </source>
</evidence>
<dbReference type="InterPro" id="IPR033728">
    <property type="entry name" value="ThrRS_core"/>
</dbReference>
<dbReference type="Pfam" id="PF03129">
    <property type="entry name" value="HGTP_anticodon"/>
    <property type="match status" value="1"/>
</dbReference>
<dbReference type="GO" id="GO:0005524">
    <property type="term" value="F:ATP binding"/>
    <property type="evidence" value="ECO:0007669"/>
    <property type="project" value="UniProtKB-KW"/>
</dbReference>
<evidence type="ECO:0000256" key="4">
    <source>
        <dbReference type="ARBA" id="ARBA00022490"/>
    </source>
</evidence>
<dbReference type="InterPro" id="IPR004154">
    <property type="entry name" value="Anticodon-bd"/>
</dbReference>
<dbReference type="Pfam" id="PF02824">
    <property type="entry name" value="TGS"/>
    <property type="match status" value="1"/>
</dbReference>
<name>A0A7S3K0Q6_9STRA</name>
<keyword evidence="6" id="KW-0547">Nucleotide-binding</keyword>
<feature type="region of interest" description="Disordered" evidence="13">
    <location>
        <begin position="16"/>
        <end position="53"/>
    </location>
</feature>
<comment type="subcellular location">
    <subcellularLocation>
        <location evidence="1">Cytoplasm</location>
    </subcellularLocation>
</comment>
<proteinExistence type="inferred from homology"/>
<sequence length="793" mass="88716">MAPSLNKTAKFSVFDRPGIVQKNASSTKAGTGRASGGRLTESSGPKIATGAKIGGEFKKEANPAFLKRREEIWEKAKAARALEASNEEEEKKEIQITLPDGNIVQGIAMQTTPLDIAKGISKKLANAACVARVKYMNNNRSEENIIAVEDEEEEDILKNDDEGTIVWDLTRPLEDDCALELLDFNSKEGKTTFWHSSSHLLGAVLELLYGCKLTIGPPVDGGFYYDAYMGNDASIGETEIGELSKAVTKIINNKYPFERLVVTKDELLEMFAENPFKIALISKKIPDGGRTTAYKSGPIIDLCMGPHLPDTGRVKAFHVVRASSAYWLGQADNDALQRVYGIAFPDKKELVQWKHNMAEAAKRDHRRVGANQQLFFFDALSPGSAFFEPRGARIYNTLIQFIRDQYWIREYEEVVTPNVYNFDLWHQSGHALHYKENMFCFEVEGAEFGLKPMNCPGHCLMFAKTLRSYRDLPLRYADFGVLHRNELSGALSGLTRVRRFQQDDAHIFCRDDQVEFEVTSTLDFMKYVYDTFGMSYKLELSTRPKKALGDISLWNKAETALARAMDTFAGKGGWRVNPGDGAFYGPKIDIKVTDALGRVHQCATIQLDFQLPIRFGLKYKAVTDDESTEDNTDNNSQDINSLGPNFKRPIIIHRAMLGSVERMMAVLTEHWGGKWPFWISPRQCIVIPVVGHAHDEYGESIRTKIRAARIFCDCDTSGNTLPKKVRTAQLAQYNFILVVGDEEKSQGTVSVRNRSNIVEGTIPIDDFIAKCKSLIESKALYEGLNPPAPASSV</sequence>
<accession>A0A7S3K0Q6</accession>
<dbReference type="GO" id="GO:0006435">
    <property type="term" value="P:threonyl-tRNA aminoacylation"/>
    <property type="evidence" value="ECO:0007669"/>
    <property type="project" value="InterPro"/>
</dbReference>
<dbReference type="FunFam" id="3.30.980.10:FF:000005">
    <property type="entry name" value="Threonyl-tRNA synthetase, mitochondrial"/>
    <property type="match status" value="1"/>
</dbReference>
<keyword evidence="7" id="KW-0067">ATP-binding</keyword>
<dbReference type="InterPro" id="IPR002320">
    <property type="entry name" value="Thr-tRNA-ligase_IIa"/>
</dbReference>
<keyword evidence="8" id="KW-0648">Protein biosynthesis</keyword>
<dbReference type="SUPFAM" id="SSF81271">
    <property type="entry name" value="TGS-like"/>
    <property type="match status" value="1"/>
</dbReference>
<dbReference type="CDD" id="cd00771">
    <property type="entry name" value="ThrRS_core"/>
    <property type="match status" value="1"/>
</dbReference>
<evidence type="ECO:0000256" key="7">
    <source>
        <dbReference type="ARBA" id="ARBA00022840"/>
    </source>
</evidence>
<dbReference type="NCBIfam" id="TIGR00418">
    <property type="entry name" value="thrS"/>
    <property type="match status" value="1"/>
</dbReference>
<dbReference type="Gene3D" id="3.10.20.30">
    <property type="match status" value="1"/>
</dbReference>